<feature type="compositionally biased region" description="Basic and acidic residues" evidence="5">
    <location>
        <begin position="1268"/>
        <end position="1307"/>
    </location>
</feature>
<evidence type="ECO:0000256" key="3">
    <source>
        <dbReference type="ARBA" id="ARBA00023242"/>
    </source>
</evidence>
<dbReference type="Pfam" id="PF04821">
    <property type="entry name" value="TIMELESS"/>
    <property type="match status" value="1"/>
</dbReference>
<proteinExistence type="inferred from homology"/>
<evidence type="ECO:0000313" key="8">
    <source>
        <dbReference type="Proteomes" id="UP000694888"/>
    </source>
</evidence>
<reference evidence="9" key="1">
    <citation type="submission" date="2025-08" db="UniProtKB">
        <authorList>
            <consortium name="RefSeq"/>
        </authorList>
    </citation>
    <scope>IDENTIFICATION</scope>
</reference>
<feature type="compositionally biased region" description="Basic and acidic residues" evidence="5">
    <location>
        <begin position="1166"/>
        <end position="1203"/>
    </location>
</feature>
<organism evidence="8 9">
    <name type="scientific">Aplysia californica</name>
    <name type="common">California sea hare</name>
    <dbReference type="NCBI Taxonomy" id="6500"/>
    <lineage>
        <taxon>Eukaryota</taxon>
        <taxon>Metazoa</taxon>
        <taxon>Spiralia</taxon>
        <taxon>Lophotrochozoa</taxon>
        <taxon>Mollusca</taxon>
        <taxon>Gastropoda</taxon>
        <taxon>Heterobranchia</taxon>
        <taxon>Euthyneura</taxon>
        <taxon>Tectipleura</taxon>
        <taxon>Aplysiida</taxon>
        <taxon>Aplysioidea</taxon>
        <taxon>Aplysiidae</taxon>
        <taxon>Aplysia</taxon>
    </lineage>
</organism>
<feature type="compositionally biased region" description="Acidic residues" evidence="5">
    <location>
        <begin position="1569"/>
        <end position="1578"/>
    </location>
</feature>
<feature type="compositionally biased region" description="Basic residues" evidence="5">
    <location>
        <begin position="525"/>
        <end position="536"/>
    </location>
</feature>
<sequence>MDVELQATCSALGYLEGNQYVKEPDCLETVKDLIRFLRRDTDICDIRRQLGHAQIVQNDLIPLVKSYHADKVLFETNIKLLVNLTQPVITCFNNQIPDEKTLRNYCLEVESHLQDAKEAFADEELFGVLTEKVKDILKQDWTDRREEDRLQLERLFVLIRNVLMIPPDPAREQRTDDDATIHDQILWALHTSGMEDLILYIASSDRERTMLCMHIMEIISLMFREQSPETLASAGVQRSTTEKQRDQKQLEQAREKERAQKKANILKFSARHSRFGGTYVIQDMKSISDSNVIYHKPLCEVKSFSYDDGKSRKKISKNRAPIRTDNPTRRSTLSMRLSLKEFCVQFLVNAYNPLMRAVKDGLTRKTTQDNDETYYLWAMRFFMEFCRLCCKRVDLVSETMSMPAFHYIYTQLCTYYENVQLGKGEDAKVWGRRSHLALKAYQELLKTLDFMSRSRDKQIQESAKVIQSNVFYMIEYRDIFVTLLKRFKESKSSRAYLRDLVESTHIFLKMLEHFTKGNKRLVVQKKSKGRRKKKTRQNVSNGEPPAELSEEDLTVLWDTSVSDQLTAALDGRTELPQDVTPFDATLDMALDDQRIDTMLRVQSCLRDGNVAEATALFRAAREVWPEQEEFGSEAMGLEEELAALREIFMAALPRRQSQIPVEENVEDIEGQDVEEEEMEEVRTSEQEFDFKLFISDFAHQDVVKTYATLLCEFPENSDSVNHCLVKMMHRVSHDLGYTGMLFQASVFKTFSSLLHGPFAKMPRYKELSKFACFVVRQFTAIAQVNKKVFVDLMFWKTRNEALAITGDYDFNSKSKGKILWKEHEEQELQALFEKYKDAEDPELDTVELILSELTSTHTRMQVLRELKKQGLIASAKDIRKKKSGASKKWTDEEVQQLTDAVNLHREADHPMAGIMSSVEALGKSKQAVTRKILELGLVADRQELRKKKKGRGSGRGGRRSESEDGGRSGSESDEGERLFPERKKRSRRRSWGSDNGSTDEEDDDDDEDVQLLVRQAASTVGDYVKRLVENGYKDQIAWIQRGLRNTAEDREEGVCVPTPIVPLTEENETAMEDELFLIFLRSIGVTPPANEQEKFWRISAALSAADLLSIADGLTVGESGEATDADGVQSVVSRVFPDLFAAPSRPSTSSSSKSERKKTSKKSKRAKDGREKSKKEKKKTNVDKKRQKKQNDETDESDGHVSDENADVGNDDRASCPSASGSDGSSDDNSSSSDNDDNTPVKKEKFRPKLPTASKDSDTSDSGLDLDLEAREQERLWQERKNAKKGGEKKKSGENSEGRKKSGESRRAALQKMIEKKNKKRERSDRGKNRASKETLPNSGTTEVSAEDGQGAGVADGDVASVARLTGDRDDDSSVARSGQEERETSSKSPGNDKSNKRKRGRRIAMLGSDSDSDVETKSRTGSAALGVQEEEEEGAEVKVSSRSVSPPANGGTAGKVNKKRALESDSDSDDIGGTTNSTTEGKRGTETPKRVRVMQSDDDDNGDDGGNDNGDDEERGNVSRTEMDISSVVPSDENSDKENNNESILDQSGASQSQSQQDDSLRLHFDTSSDEEGEDKDGEDKEEKKEDADASKGENAGADQEEEPEPVDDESTPAKQAGESFPATLFTQGLDSDDEDNDHIPLRAVMSKKKKPMVIDDEDDDDNDDV</sequence>
<feature type="domain" description="Timeless N-terminal" evidence="6">
    <location>
        <begin position="19"/>
        <end position="281"/>
    </location>
</feature>
<feature type="compositionally biased region" description="Acidic residues" evidence="5">
    <location>
        <begin position="1600"/>
        <end position="1612"/>
    </location>
</feature>
<feature type="domain" description="Timeless C-terminal" evidence="7">
    <location>
        <begin position="1024"/>
        <end position="1107"/>
    </location>
</feature>
<feature type="compositionally biased region" description="Polar residues" evidence="5">
    <location>
        <begin position="1335"/>
        <end position="1344"/>
    </location>
</feature>
<feature type="compositionally biased region" description="Basic and acidic residues" evidence="5">
    <location>
        <begin position="240"/>
        <end position="256"/>
    </location>
</feature>
<feature type="compositionally biased region" description="Low complexity" evidence="5">
    <location>
        <begin position="1353"/>
        <end position="1363"/>
    </location>
</feature>
<feature type="compositionally biased region" description="Acidic residues" evidence="5">
    <location>
        <begin position="997"/>
        <end position="1007"/>
    </location>
</feature>
<name>A0ABM1A141_APLCA</name>
<dbReference type="Pfam" id="PF05029">
    <property type="entry name" value="TIMELESS_C"/>
    <property type="match status" value="1"/>
</dbReference>
<comment type="subcellular location">
    <subcellularLocation>
        <location evidence="1">Nucleus</location>
    </subcellularLocation>
</comment>
<feature type="compositionally biased region" description="Basic and acidic residues" evidence="5">
    <location>
        <begin position="1322"/>
        <end position="1333"/>
    </location>
</feature>
<feature type="compositionally biased region" description="Basic and acidic residues" evidence="5">
    <location>
        <begin position="1366"/>
        <end position="1386"/>
    </location>
</feature>
<dbReference type="InterPro" id="IPR006906">
    <property type="entry name" value="Timeless_N"/>
</dbReference>
<feature type="region of interest" description="Disordered" evidence="5">
    <location>
        <begin position="1141"/>
        <end position="1667"/>
    </location>
</feature>
<keyword evidence="3" id="KW-0539">Nucleus</keyword>
<dbReference type="PANTHER" id="PTHR22940:SF4">
    <property type="entry name" value="PROTEIN TIMELESS HOMOLOG"/>
    <property type="match status" value="1"/>
</dbReference>
<feature type="compositionally biased region" description="Low complexity" evidence="5">
    <location>
        <begin position="1542"/>
        <end position="1559"/>
    </location>
</feature>
<evidence type="ECO:0000259" key="6">
    <source>
        <dbReference type="Pfam" id="PF04821"/>
    </source>
</evidence>
<accession>A0ABM1A141</accession>
<feature type="compositionally biased region" description="Acidic residues" evidence="5">
    <location>
        <begin position="1497"/>
        <end position="1515"/>
    </location>
</feature>
<feature type="compositionally biased region" description="Low complexity" evidence="5">
    <location>
        <begin position="1141"/>
        <end position="1152"/>
    </location>
</feature>
<feature type="compositionally biased region" description="Basic and acidic residues" evidence="5">
    <location>
        <begin position="1481"/>
        <end position="1490"/>
    </location>
</feature>
<gene>
    <name evidence="9" type="primary">LOC101860103</name>
</gene>
<feature type="compositionally biased region" description="Basic residues" evidence="5">
    <location>
        <begin position="1155"/>
        <end position="1165"/>
    </location>
</feature>
<feature type="compositionally biased region" description="Low complexity" evidence="5">
    <location>
        <begin position="1220"/>
        <end position="1233"/>
    </location>
</feature>
<keyword evidence="4" id="KW-0131">Cell cycle</keyword>
<feature type="compositionally biased region" description="Acidic residues" evidence="5">
    <location>
        <begin position="1656"/>
        <end position="1667"/>
    </location>
</feature>
<evidence type="ECO:0000259" key="7">
    <source>
        <dbReference type="Pfam" id="PF05029"/>
    </source>
</evidence>
<protein>
    <submittedName>
        <fullName evidence="9">Protein timeless homolog</fullName>
    </submittedName>
</protein>
<feature type="region of interest" description="Disordered" evidence="5">
    <location>
        <begin position="944"/>
        <end position="1007"/>
    </location>
</feature>
<evidence type="ECO:0000256" key="4">
    <source>
        <dbReference type="ARBA" id="ARBA00023306"/>
    </source>
</evidence>
<evidence type="ECO:0000256" key="1">
    <source>
        <dbReference type="ARBA" id="ARBA00004123"/>
    </source>
</evidence>
<comment type="similarity">
    <text evidence="2">Belongs to the timeless family.</text>
</comment>
<dbReference type="Pfam" id="PF26019">
    <property type="entry name" value="HTH_TIMELESS"/>
    <property type="match status" value="1"/>
</dbReference>
<dbReference type="Proteomes" id="UP000694888">
    <property type="component" value="Unplaced"/>
</dbReference>
<evidence type="ECO:0000313" key="9">
    <source>
        <dbReference type="RefSeq" id="XP_012938690.1"/>
    </source>
</evidence>
<dbReference type="GeneID" id="101860103"/>
<feature type="region of interest" description="Disordered" evidence="5">
    <location>
        <begin position="525"/>
        <end position="548"/>
    </location>
</feature>
<evidence type="ECO:0000256" key="5">
    <source>
        <dbReference type="SAM" id="MobiDB-lite"/>
    </source>
</evidence>
<evidence type="ECO:0000256" key="2">
    <source>
        <dbReference type="ARBA" id="ARBA00008174"/>
    </source>
</evidence>
<keyword evidence="8" id="KW-1185">Reference proteome</keyword>
<dbReference type="PANTHER" id="PTHR22940">
    <property type="entry name" value="TIMEOUT/TIMELESS-2"/>
    <property type="match status" value="1"/>
</dbReference>
<feature type="region of interest" description="Disordered" evidence="5">
    <location>
        <begin position="231"/>
        <end position="256"/>
    </location>
</feature>
<dbReference type="RefSeq" id="XP_012938690.1">
    <property type="nucleotide sequence ID" value="XM_013083236.2"/>
</dbReference>
<dbReference type="InterPro" id="IPR007725">
    <property type="entry name" value="TIMELESS_C"/>
</dbReference>
<feature type="compositionally biased region" description="Basic and acidic residues" evidence="5">
    <location>
        <begin position="1579"/>
        <end position="1593"/>
    </location>
</feature>
<dbReference type="InterPro" id="IPR044998">
    <property type="entry name" value="Timeless"/>
</dbReference>